<dbReference type="EMBL" id="JACBZH010000001">
    <property type="protein sequence ID" value="NYH93303.1"/>
    <property type="molecule type" value="Genomic_DNA"/>
</dbReference>
<evidence type="ECO:0000256" key="1">
    <source>
        <dbReference type="ARBA" id="ARBA00004651"/>
    </source>
</evidence>
<evidence type="ECO:0000313" key="10">
    <source>
        <dbReference type="Proteomes" id="UP000579605"/>
    </source>
</evidence>
<keyword evidence="3 7" id="KW-0812">Transmembrane</keyword>
<gene>
    <name evidence="9" type="ORF">F4554_005941</name>
</gene>
<name>A0A852ZM17_9ACTN</name>
<sequence>MLVLGARVWPGLLAGSILIKAELMPLAPALLSGVGSLLGPVCAYFLLRRIGFSTKLERQKDALALVFLGALAAMLVSSTVGTIVIVSANVIPAHQFLVAWFTWWTGDAMGVLAFTPLLLQFRHRRWPRYVYWRRLAEAIILLLGSLVCFLASLHLLNAAFVAFPLIGWAAVRFGLAGAAPVGLVISVIDTVTAVHGVGPYLDETLLTRMVVLQLFNSSAVLGGLFLAVTIMEREHARWTIEQTADRLNEVINHLEQSRTTPTVADRTPPPKRGRSD</sequence>
<feature type="transmembrane region" description="Helical" evidence="7">
    <location>
        <begin position="210"/>
        <end position="230"/>
    </location>
</feature>
<evidence type="ECO:0000256" key="3">
    <source>
        <dbReference type="ARBA" id="ARBA00022692"/>
    </source>
</evidence>
<dbReference type="AlphaFoldDB" id="A0A852ZM17"/>
<keyword evidence="4 7" id="KW-1133">Transmembrane helix</keyword>
<accession>A0A852ZM17</accession>
<keyword evidence="5 7" id="KW-0472">Membrane</keyword>
<evidence type="ECO:0000259" key="8">
    <source>
        <dbReference type="Pfam" id="PF05231"/>
    </source>
</evidence>
<evidence type="ECO:0000256" key="2">
    <source>
        <dbReference type="ARBA" id="ARBA00022475"/>
    </source>
</evidence>
<keyword evidence="10" id="KW-1185">Reference proteome</keyword>
<evidence type="ECO:0000256" key="7">
    <source>
        <dbReference type="SAM" id="Phobius"/>
    </source>
</evidence>
<proteinExistence type="predicted"/>
<dbReference type="GO" id="GO:0005886">
    <property type="term" value="C:plasma membrane"/>
    <property type="evidence" value="ECO:0007669"/>
    <property type="project" value="UniProtKB-SubCell"/>
</dbReference>
<evidence type="ECO:0000256" key="4">
    <source>
        <dbReference type="ARBA" id="ARBA00022989"/>
    </source>
</evidence>
<comment type="subcellular location">
    <subcellularLocation>
        <location evidence="1">Cell membrane</location>
        <topology evidence="1">Multi-pass membrane protein</topology>
    </subcellularLocation>
</comment>
<comment type="caution">
    <text evidence="9">The sequence shown here is derived from an EMBL/GenBank/DDBJ whole genome shotgun (WGS) entry which is preliminary data.</text>
</comment>
<feature type="region of interest" description="Disordered" evidence="6">
    <location>
        <begin position="257"/>
        <end position="276"/>
    </location>
</feature>
<reference evidence="9 10" key="1">
    <citation type="submission" date="2020-07" db="EMBL/GenBank/DDBJ databases">
        <title>Sequencing the genomes of 1000 actinobacteria strains.</title>
        <authorList>
            <person name="Klenk H.-P."/>
        </authorList>
    </citation>
    <scope>NUCLEOTIDE SEQUENCE [LARGE SCALE GENOMIC DNA]</scope>
    <source>
        <strain evidence="9 10">DSM 18448</strain>
    </source>
</reference>
<protein>
    <submittedName>
        <fullName evidence="9">Integral membrane sensor domain MASE1</fullName>
    </submittedName>
</protein>
<feature type="transmembrane region" description="Helical" evidence="7">
    <location>
        <begin position="26"/>
        <end position="47"/>
    </location>
</feature>
<feature type="domain" description="MASE1" evidence="8">
    <location>
        <begin position="1"/>
        <end position="233"/>
    </location>
</feature>
<dbReference type="InterPro" id="IPR007895">
    <property type="entry name" value="MASE1"/>
</dbReference>
<evidence type="ECO:0000256" key="5">
    <source>
        <dbReference type="ARBA" id="ARBA00023136"/>
    </source>
</evidence>
<evidence type="ECO:0000256" key="6">
    <source>
        <dbReference type="SAM" id="MobiDB-lite"/>
    </source>
</evidence>
<organism evidence="9 10">
    <name type="scientific">Actinopolymorpha rutila</name>
    <dbReference type="NCBI Taxonomy" id="446787"/>
    <lineage>
        <taxon>Bacteria</taxon>
        <taxon>Bacillati</taxon>
        <taxon>Actinomycetota</taxon>
        <taxon>Actinomycetes</taxon>
        <taxon>Propionibacteriales</taxon>
        <taxon>Actinopolymorphaceae</taxon>
        <taxon>Actinopolymorpha</taxon>
    </lineage>
</organism>
<dbReference type="Pfam" id="PF05231">
    <property type="entry name" value="MASE1"/>
    <property type="match status" value="1"/>
</dbReference>
<dbReference type="Proteomes" id="UP000579605">
    <property type="component" value="Unassembled WGS sequence"/>
</dbReference>
<evidence type="ECO:0000313" key="9">
    <source>
        <dbReference type="EMBL" id="NYH93303.1"/>
    </source>
</evidence>
<keyword evidence="2" id="KW-1003">Cell membrane</keyword>
<feature type="transmembrane region" description="Helical" evidence="7">
    <location>
        <begin position="140"/>
        <end position="166"/>
    </location>
</feature>
<feature type="transmembrane region" description="Helical" evidence="7">
    <location>
        <begin position="97"/>
        <end position="119"/>
    </location>
</feature>
<feature type="transmembrane region" description="Helical" evidence="7">
    <location>
        <begin position="63"/>
        <end position="91"/>
    </location>
</feature>